<evidence type="ECO:0008006" key="3">
    <source>
        <dbReference type="Google" id="ProtNLM"/>
    </source>
</evidence>
<dbReference type="Proteomes" id="UP000557392">
    <property type="component" value="Unassembled WGS sequence"/>
</dbReference>
<keyword evidence="2" id="KW-1185">Reference proteome</keyword>
<dbReference type="RefSeq" id="WP_183998588.1">
    <property type="nucleotide sequence ID" value="NZ_JACIEH010000002.1"/>
</dbReference>
<organism evidence="1 2">
    <name type="scientific">Sphingomonas kyeonggiensis</name>
    <dbReference type="NCBI Taxonomy" id="1268553"/>
    <lineage>
        <taxon>Bacteria</taxon>
        <taxon>Pseudomonadati</taxon>
        <taxon>Pseudomonadota</taxon>
        <taxon>Alphaproteobacteria</taxon>
        <taxon>Sphingomonadales</taxon>
        <taxon>Sphingomonadaceae</taxon>
        <taxon>Sphingomonas</taxon>
    </lineage>
</organism>
<evidence type="ECO:0000313" key="1">
    <source>
        <dbReference type="EMBL" id="MBB4099299.1"/>
    </source>
</evidence>
<dbReference type="EMBL" id="JACIEH010000002">
    <property type="protein sequence ID" value="MBB4099299.1"/>
    <property type="molecule type" value="Genomic_DNA"/>
</dbReference>
<proteinExistence type="predicted"/>
<dbReference type="InterPro" id="IPR021341">
    <property type="entry name" value="DUF2958"/>
</dbReference>
<sequence length="115" mass="12328">MTLDLPITILGGLLENGEKTLAGTAHDPMPVVKLHCPDTGGIWLLTELDPRDPDRAFGLCDPLPGAPRVCTVSLTELAKFRGPLGLAIERDLLFQADRTLRAYAEQALAAGRIIA</sequence>
<dbReference type="AlphaFoldDB" id="A0A7W6JTJ2"/>
<reference evidence="1 2" key="1">
    <citation type="submission" date="2020-08" db="EMBL/GenBank/DDBJ databases">
        <title>Genomic Encyclopedia of Type Strains, Phase IV (KMG-IV): sequencing the most valuable type-strain genomes for metagenomic binning, comparative biology and taxonomic classification.</title>
        <authorList>
            <person name="Goeker M."/>
        </authorList>
    </citation>
    <scope>NUCLEOTIDE SEQUENCE [LARGE SCALE GENOMIC DNA]</scope>
    <source>
        <strain evidence="1 2">DSM 101806</strain>
    </source>
</reference>
<accession>A0A7W6JTJ2</accession>
<name>A0A7W6JTJ2_9SPHN</name>
<dbReference type="Pfam" id="PF11171">
    <property type="entry name" value="DUF2958"/>
    <property type="match status" value="1"/>
</dbReference>
<protein>
    <recommendedName>
        <fullName evidence="3">DUF2958 domain-containing protein</fullName>
    </recommendedName>
</protein>
<evidence type="ECO:0000313" key="2">
    <source>
        <dbReference type="Proteomes" id="UP000557392"/>
    </source>
</evidence>
<gene>
    <name evidence="1" type="ORF">GGR46_002863</name>
</gene>
<comment type="caution">
    <text evidence="1">The sequence shown here is derived from an EMBL/GenBank/DDBJ whole genome shotgun (WGS) entry which is preliminary data.</text>
</comment>